<gene>
    <name evidence="6" type="ORF">CKY39_05660</name>
</gene>
<dbReference type="AlphaFoldDB" id="A0A250DEH2"/>
<keyword evidence="3 4" id="KW-0732">Signal</keyword>
<reference evidence="6 7" key="1">
    <citation type="submission" date="2017-09" db="EMBL/GenBank/DDBJ databases">
        <title>The diverse metabolic capabilities of V. boronicumulans make it an excellent choice for continued studies on novel biodegradation.</title>
        <authorList>
            <person name="Sun S."/>
        </authorList>
    </citation>
    <scope>NUCLEOTIDE SEQUENCE [LARGE SCALE GENOMIC DNA]</scope>
    <source>
        <strain evidence="6 7">J1</strain>
    </source>
</reference>
<dbReference type="SMART" id="SM00062">
    <property type="entry name" value="PBPb"/>
    <property type="match status" value="1"/>
</dbReference>
<organism evidence="6 7">
    <name type="scientific">Variovorax boronicumulans</name>
    <dbReference type="NCBI Taxonomy" id="436515"/>
    <lineage>
        <taxon>Bacteria</taxon>
        <taxon>Pseudomonadati</taxon>
        <taxon>Pseudomonadota</taxon>
        <taxon>Betaproteobacteria</taxon>
        <taxon>Burkholderiales</taxon>
        <taxon>Comamonadaceae</taxon>
        <taxon>Variovorax</taxon>
    </lineage>
</organism>
<feature type="chain" id="PRO_5012242003" evidence="4">
    <location>
        <begin position="20"/>
        <end position="308"/>
    </location>
</feature>
<evidence type="ECO:0000256" key="3">
    <source>
        <dbReference type="ARBA" id="ARBA00022729"/>
    </source>
</evidence>
<dbReference type="RefSeq" id="WP_095743740.1">
    <property type="nucleotide sequence ID" value="NZ_CP023284.1"/>
</dbReference>
<accession>A0A250DEH2</accession>
<dbReference type="PANTHER" id="PTHR30085">
    <property type="entry name" value="AMINO ACID ABC TRANSPORTER PERMEASE"/>
    <property type="match status" value="1"/>
</dbReference>
<dbReference type="Gene3D" id="3.40.190.10">
    <property type="entry name" value="Periplasmic binding protein-like II"/>
    <property type="match status" value="2"/>
</dbReference>
<dbReference type="InterPro" id="IPR051455">
    <property type="entry name" value="Bact_solute-bind_prot3"/>
</dbReference>
<evidence type="ECO:0000256" key="1">
    <source>
        <dbReference type="ARBA" id="ARBA00010333"/>
    </source>
</evidence>
<dbReference type="SUPFAM" id="SSF53850">
    <property type="entry name" value="Periplasmic binding protein-like II"/>
    <property type="match status" value="1"/>
</dbReference>
<dbReference type="Proteomes" id="UP000217154">
    <property type="component" value="Chromosome"/>
</dbReference>
<keyword evidence="2" id="KW-0813">Transport</keyword>
<sequence>MTFKPTLHAALIRSFLAMAGLALCASVAAQTASPLDGTLKKIKDTGAITVATRGASIPFNYLDDHNKQAGFAWEISQRVVAQVKKDLQLARLEVKTLEVTPQTRIPLVANQTVDLECSSTTNNAERQNQVSFSTTFFVVGARLLVRKNSGIKHWADLVGKNVVVSAGTTAERMLRQLNEKNKWGIQIILAKDINENFLTVETGRAVAATQDDIILFSNIARARNPADWEVVGVPQQKEAYGCMLRKGDAAFKKLVDGVITGMMRSGEFTALYEKYFLKPIAVKGSVTVNFPMSPDMQELVRHPSDQPL</sequence>
<dbReference type="InterPro" id="IPR001638">
    <property type="entry name" value="Solute-binding_3/MltF_N"/>
</dbReference>
<comment type="similarity">
    <text evidence="1">Belongs to the bacterial solute-binding protein 3 family.</text>
</comment>
<feature type="signal peptide" evidence="4">
    <location>
        <begin position="1"/>
        <end position="19"/>
    </location>
</feature>
<name>A0A250DEH2_9BURK</name>
<evidence type="ECO:0000256" key="4">
    <source>
        <dbReference type="SAM" id="SignalP"/>
    </source>
</evidence>
<evidence type="ECO:0000313" key="6">
    <source>
        <dbReference type="EMBL" id="ATA52757.1"/>
    </source>
</evidence>
<dbReference type="CDD" id="cd13688">
    <property type="entry name" value="PBP2_GltI_DEBP"/>
    <property type="match status" value="1"/>
</dbReference>
<dbReference type="GO" id="GO:0030288">
    <property type="term" value="C:outer membrane-bounded periplasmic space"/>
    <property type="evidence" value="ECO:0007669"/>
    <property type="project" value="TreeGrafter"/>
</dbReference>
<dbReference type="GO" id="GO:0006865">
    <property type="term" value="P:amino acid transport"/>
    <property type="evidence" value="ECO:0007669"/>
    <property type="project" value="TreeGrafter"/>
</dbReference>
<evidence type="ECO:0000256" key="2">
    <source>
        <dbReference type="ARBA" id="ARBA00022448"/>
    </source>
</evidence>
<dbReference type="KEGG" id="vbo:CKY39_05660"/>
<proteinExistence type="inferred from homology"/>
<evidence type="ECO:0000259" key="5">
    <source>
        <dbReference type="SMART" id="SM00062"/>
    </source>
</evidence>
<dbReference type="GO" id="GO:0005576">
    <property type="term" value="C:extracellular region"/>
    <property type="evidence" value="ECO:0007669"/>
    <property type="project" value="TreeGrafter"/>
</dbReference>
<dbReference type="EMBL" id="CP023284">
    <property type="protein sequence ID" value="ATA52757.1"/>
    <property type="molecule type" value="Genomic_DNA"/>
</dbReference>
<dbReference type="PANTHER" id="PTHR30085:SF2">
    <property type="entry name" value="GLUTAMATE_ASPARTATE IMPORT SOLUTE-BINDING PROTEIN"/>
    <property type="match status" value="1"/>
</dbReference>
<evidence type="ECO:0000313" key="7">
    <source>
        <dbReference type="Proteomes" id="UP000217154"/>
    </source>
</evidence>
<protein>
    <submittedName>
        <fullName evidence="6">Glutamate/aspartate ABC transporter substrate-binding protein</fullName>
    </submittedName>
</protein>
<feature type="domain" description="Solute-binding protein family 3/N-terminal" evidence="5">
    <location>
        <begin position="47"/>
        <end position="279"/>
    </location>
</feature>
<dbReference type="Pfam" id="PF00497">
    <property type="entry name" value="SBP_bac_3"/>
    <property type="match status" value="1"/>
</dbReference>